<gene>
    <name evidence="2" type="primary">LOC113464648</name>
</gene>
<dbReference type="KEGG" id="ccal:113464648"/>
<dbReference type="GeneID" id="113464648"/>
<reference evidence="2" key="1">
    <citation type="submission" date="2025-08" db="UniProtKB">
        <authorList>
            <consortium name="RefSeq"/>
        </authorList>
    </citation>
    <scope>IDENTIFICATION</scope>
    <source>
        <tissue evidence="2">Whole body</tissue>
    </source>
</reference>
<sequence length="217" mass="25239">MRCGIKENQILFNLEKKKVIVARDVTFKEQSSEESNDIIIPITTEAKAIQTDTASTHKENLIEMCKHDNVKGHDAENEDMESVQIDQNVIAVDPPTKKRANKRKLDETLTLGPRLRDRDKIKRPKRYECNSVDIYEPIDYQDARNSPEAKCWEQAIEEELENEALDCFKKYYNEVVVQQKKRIIILRSDNGLEFTNKLFKDFVNTLTSVSEWMAKGK</sequence>
<evidence type="ECO:0000313" key="1">
    <source>
        <dbReference type="Proteomes" id="UP000694925"/>
    </source>
</evidence>
<name>A0AAJ7WCH6_9HYME</name>
<dbReference type="Proteomes" id="UP000694925">
    <property type="component" value="Unplaced"/>
</dbReference>
<keyword evidence="1" id="KW-1185">Reference proteome</keyword>
<dbReference type="RefSeq" id="XP_026671346.1">
    <property type="nucleotide sequence ID" value="XM_026815545.1"/>
</dbReference>
<protein>
    <submittedName>
        <fullName evidence="2">Uncharacterized protein LOC113464648</fullName>
    </submittedName>
</protein>
<evidence type="ECO:0000313" key="2">
    <source>
        <dbReference type="RefSeq" id="XP_026671346.1"/>
    </source>
</evidence>
<proteinExistence type="predicted"/>
<accession>A0AAJ7WCH6</accession>
<dbReference type="AlphaFoldDB" id="A0AAJ7WCH6"/>
<organism evidence="1 2">
    <name type="scientific">Ceratina calcarata</name>
    <dbReference type="NCBI Taxonomy" id="156304"/>
    <lineage>
        <taxon>Eukaryota</taxon>
        <taxon>Metazoa</taxon>
        <taxon>Ecdysozoa</taxon>
        <taxon>Arthropoda</taxon>
        <taxon>Hexapoda</taxon>
        <taxon>Insecta</taxon>
        <taxon>Pterygota</taxon>
        <taxon>Neoptera</taxon>
        <taxon>Endopterygota</taxon>
        <taxon>Hymenoptera</taxon>
        <taxon>Apocrita</taxon>
        <taxon>Aculeata</taxon>
        <taxon>Apoidea</taxon>
        <taxon>Anthophila</taxon>
        <taxon>Apidae</taxon>
        <taxon>Ceratina</taxon>
        <taxon>Zadontomerus</taxon>
    </lineage>
</organism>